<evidence type="ECO:0000259" key="1">
    <source>
        <dbReference type="Pfam" id="PF00326"/>
    </source>
</evidence>
<dbReference type="eggNOG" id="COG0657">
    <property type="taxonomic scope" value="Bacteria"/>
</dbReference>
<dbReference type="HOGENOM" id="CLU_1616024_0_0_9"/>
<dbReference type="Gene3D" id="3.40.50.1820">
    <property type="entry name" value="alpha/beta hydrolase"/>
    <property type="match status" value="1"/>
</dbReference>
<dbReference type="Proteomes" id="UP000018227">
    <property type="component" value="Unassembled WGS sequence"/>
</dbReference>
<protein>
    <recommendedName>
        <fullName evidence="1">Peptidase S9 prolyl oligopeptidase catalytic domain-containing protein</fullName>
    </recommendedName>
</protein>
<dbReference type="STRING" id="592026.GCWU0000282_001468"/>
<evidence type="ECO:0000313" key="3">
    <source>
        <dbReference type="Proteomes" id="UP000018227"/>
    </source>
</evidence>
<accession>V2Y2W8</accession>
<dbReference type="InterPro" id="IPR029058">
    <property type="entry name" value="AB_hydrolase_fold"/>
</dbReference>
<dbReference type="InterPro" id="IPR001375">
    <property type="entry name" value="Peptidase_S9_cat"/>
</dbReference>
<organism evidence="2 3">
    <name type="scientific">Catonella morbi ATCC 51271</name>
    <dbReference type="NCBI Taxonomy" id="592026"/>
    <lineage>
        <taxon>Bacteria</taxon>
        <taxon>Bacillati</taxon>
        <taxon>Bacillota</taxon>
        <taxon>Clostridia</taxon>
        <taxon>Lachnospirales</taxon>
        <taxon>Lachnospiraceae</taxon>
        <taxon>Catonella</taxon>
    </lineage>
</organism>
<dbReference type="GO" id="GO:0006508">
    <property type="term" value="P:proteolysis"/>
    <property type="evidence" value="ECO:0007669"/>
    <property type="project" value="InterPro"/>
</dbReference>
<dbReference type="AlphaFoldDB" id="V2Y2W8"/>
<dbReference type="OrthoDB" id="9794725at2"/>
<keyword evidence="3" id="KW-1185">Reference proteome</keyword>
<comment type="caution">
    <text evidence="2">The sequence shown here is derived from an EMBL/GenBank/DDBJ whole genome shotgun (WGS) entry which is preliminary data.</text>
</comment>
<dbReference type="GO" id="GO:0008236">
    <property type="term" value="F:serine-type peptidase activity"/>
    <property type="evidence" value="ECO:0007669"/>
    <property type="project" value="InterPro"/>
</dbReference>
<name>V2Y2W8_9FIRM</name>
<sequence length="164" mass="17991">MEDVQQGLKLIEDNRIKFGIAKNQLAMLGFSGGGHLAAAGAVYGPRRPDCLLLGYPGIVHSKLRALECSDIIERVDANTPPCFLFSTAEDEVTPPEHVLTFASALAKNGVKMEVHIFTQGAHGLSLGTKLTADMNPEFINERFAQWVPLSLQWLKELWKCSLIS</sequence>
<dbReference type="SUPFAM" id="SSF53474">
    <property type="entry name" value="alpha/beta-Hydrolases"/>
    <property type="match status" value="1"/>
</dbReference>
<feature type="domain" description="Peptidase S9 prolyl oligopeptidase catalytic" evidence="1">
    <location>
        <begin position="74"/>
        <end position="125"/>
    </location>
</feature>
<proteinExistence type="predicted"/>
<evidence type="ECO:0000313" key="2">
    <source>
        <dbReference type="EMBL" id="ESL03308.1"/>
    </source>
</evidence>
<reference evidence="2 3" key="1">
    <citation type="submission" date="2013-06" db="EMBL/GenBank/DDBJ databases">
        <authorList>
            <person name="Weinstock G."/>
            <person name="Sodergren E."/>
            <person name="Clifton S."/>
            <person name="Fulton L."/>
            <person name="Fulton B."/>
            <person name="Courtney L."/>
            <person name="Fronick C."/>
            <person name="Harrison M."/>
            <person name="Strong C."/>
            <person name="Farmer C."/>
            <person name="Delahaunty K."/>
            <person name="Markovic C."/>
            <person name="Hall O."/>
            <person name="Minx P."/>
            <person name="Tomlinson C."/>
            <person name="Mitreva M."/>
            <person name="Nelson J."/>
            <person name="Hou S."/>
            <person name="Wollam A."/>
            <person name="Pepin K.H."/>
            <person name="Johnson M."/>
            <person name="Bhonagiri V."/>
            <person name="Nash W.E."/>
            <person name="Warren W."/>
            <person name="Chinwalla A."/>
            <person name="Mardis E.R."/>
            <person name="Wilson R.K."/>
        </authorList>
    </citation>
    <scope>NUCLEOTIDE SEQUENCE [LARGE SCALE GENOMIC DNA]</scope>
    <source>
        <strain evidence="2 3">ATCC 51271</strain>
    </source>
</reference>
<dbReference type="Pfam" id="PF00326">
    <property type="entry name" value="Peptidase_S9"/>
    <property type="match status" value="1"/>
</dbReference>
<dbReference type="EMBL" id="ACIL03000012">
    <property type="protein sequence ID" value="ESL03308.1"/>
    <property type="molecule type" value="Genomic_DNA"/>
</dbReference>
<gene>
    <name evidence="2" type="ORF">GCWU0000282_001468</name>
</gene>